<feature type="transmembrane region" description="Helical" evidence="1">
    <location>
        <begin position="21"/>
        <end position="44"/>
    </location>
</feature>
<keyword evidence="1" id="KW-0472">Membrane</keyword>
<feature type="transmembrane region" description="Helical" evidence="1">
    <location>
        <begin position="92"/>
        <end position="117"/>
    </location>
</feature>
<gene>
    <name evidence="2" type="ORF">SAMN04487996_10796</name>
</gene>
<keyword evidence="3" id="KW-1185">Reference proteome</keyword>
<proteinExistence type="predicted"/>
<feature type="transmembrane region" description="Helical" evidence="1">
    <location>
        <begin position="129"/>
        <end position="147"/>
    </location>
</feature>
<keyword evidence="1" id="KW-1133">Transmembrane helix</keyword>
<protein>
    <submittedName>
        <fullName evidence="2">Uncharacterized protein</fullName>
    </submittedName>
</protein>
<dbReference type="OrthoDB" id="953188at2"/>
<evidence type="ECO:0000313" key="3">
    <source>
        <dbReference type="Proteomes" id="UP000198748"/>
    </source>
</evidence>
<keyword evidence="1" id="KW-0812">Transmembrane</keyword>
<sequence>MKLLEKMDVVSSVLATSWMTIKGIFTNPILLLLSSSTVGVIQVFTYRKDLTVKLVAAVGICFILMTFLGLVKHYAAGEWKAEIFLKKTVEQFIVMVAVILLGYVASLVVGVVFSVVTQAEPEASPIPSVSLYFIFAGYAVMVAYYFVKCCDLIEQIIPNLVPKWFSAPFRKFRETGNMKDMLTFQDEEREVMP</sequence>
<name>A0A1G7G2D5_9BACT</name>
<dbReference type="EMBL" id="FNAN01000007">
    <property type="protein sequence ID" value="SDE82263.1"/>
    <property type="molecule type" value="Genomic_DNA"/>
</dbReference>
<dbReference type="STRING" id="659014.SAMN04487996_10796"/>
<dbReference type="Proteomes" id="UP000198748">
    <property type="component" value="Unassembled WGS sequence"/>
</dbReference>
<reference evidence="3" key="1">
    <citation type="submission" date="2016-10" db="EMBL/GenBank/DDBJ databases">
        <authorList>
            <person name="Varghese N."/>
            <person name="Submissions S."/>
        </authorList>
    </citation>
    <scope>NUCLEOTIDE SEQUENCE [LARGE SCALE GENOMIC DNA]</scope>
    <source>
        <strain evidence="3">DSM 25329</strain>
    </source>
</reference>
<accession>A0A1G7G2D5</accession>
<feature type="transmembrane region" description="Helical" evidence="1">
    <location>
        <begin position="50"/>
        <end position="71"/>
    </location>
</feature>
<evidence type="ECO:0000256" key="1">
    <source>
        <dbReference type="SAM" id="Phobius"/>
    </source>
</evidence>
<organism evidence="2 3">
    <name type="scientific">Dyadobacter soli</name>
    <dbReference type="NCBI Taxonomy" id="659014"/>
    <lineage>
        <taxon>Bacteria</taxon>
        <taxon>Pseudomonadati</taxon>
        <taxon>Bacteroidota</taxon>
        <taxon>Cytophagia</taxon>
        <taxon>Cytophagales</taxon>
        <taxon>Spirosomataceae</taxon>
        <taxon>Dyadobacter</taxon>
    </lineage>
</organism>
<dbReference type="AlphaFoldDB" id="A0A1G7G2D5"/>
<dbReference type="RefSeq" id="WP_090150094.1">
    <property type="nucleotide sequence ID" value="NZ_FNAN01000007.1"/>
</dbReference>
<evidence type="ECO:0000313" key="2">
    <source>
        <dbReference type="EMBL" id="SDE82263.1"/>
    </source>
</evidence>